<keyword evidence="2" id="KW-0472">Membrane</keyword>
<gene>
    <name evidence="3" type="ORF">E6O75_ATG06508</name>
</gene>
<keyword evidence="4" id="KW-1185">Reference proteome</keyword>
<dbReference type="EMBL" id="SNSC02000014">
    <property type="protein sequence ID" value="TID18432.1"/>
    <property type="molecule type" value="Genomic_DNA"/>
</dbReference>
<keyword evidence="2" id="KW-0812">Transmembrane</keyword>
<evidence type="ECO:0000313" key="3">
    <source>
        <dbReference type="EMBL" id="TID18432.1"/>
    </source>
</evidence>
<dbReference type="Proteomes" id="UP000298493">
    <property type="component" value="Unassembled WGS sequence"/>
</dbReference>
<feature type="transmembrane region" description="Helical" evidence="2">
    <location>
        <begin position="217"/>
        <end position="236"/>
    </location>
</feature>
<dbReference type="Gene3D" id="1.20.5.170">
    <property type="match status" value="1"/>
</dbReference>
<dbReference type="AlphaFoldDB" id="A0A4Z1NV32"/>
<accession>A0A4Z1NV32</accession>
<reference evidence="3 4" key="1">
    <citation type="submission" date="2019-04" db="EMBL/GenBank/DDBJ databases">
        <title>High contiguity whole genome sequence and gene annotation resource for two Venturia nashicola isolates.</title>
        <authorList>
            <person name="Prokchorchik M."/>
            <person name="Won K."/>
            <person name="Lee Y."/>
            <person name="Choi E.D."/>
            <person name="Segonzac C."/>
            <person name="Sohn K.H."/>
        </authorList>
    </citation>
    <scope>NUCLEOTIDE SEQUENCE [LARGE SCALE GENOMIC DNA]</scope>
    <source>
        <strain evidence="3 4">PRI2</strain>
    </source>
</reference>
<evidence type="ECO:0000313" key="4">
    <source>
        <dbReference type="Proteomes" id="UP000298493"/>
    </source>
</evidence>
<keyword evidence="2" id="KW-1133">Transmembrane helix</keyword>
<evidence type="ECO:0000256" key="1">
    <source>
        <dbReference type="SAM" id="Coils"/>
    </source>
</evidence>
<organism evidence="3 4">
    <name type="scientific">Venturia nashicola</name>
    <dbReference type="NCBI Taxonomy" id="86259"/>
    <lineage>
        <taxon>Eukaryota</taxon>
        <taxon>Fungi</taxon>
        <taxon>Dikarya</taxon>
        <taxon>Ascomycota</taxon>
        <taxon>Pezizomycotina</taxon>
        <taxon>Dothideomycetes</taxon>
        <taxon>Pleosporomycetidae</taxon>
        <taxon>Venturiales</taxon>
        <taxon>Venturiaceae</taxon>
        <taxon>Venturia</taxon>
    </lineage>
</organism>
<name>A0A4Z1NV32_9PEZI</name>
<evidence type="ECO:0000256" key="2">
    <source>
        <dbReference type="SAM" id="Phobius"/>
    </source>
</evidence>
<keyword evidence="1" id="KW-0175">Coiled coil</keyword>
<feature type="coiled-coil region" evidence="1">
    <location>
        <begin position="186"/>
        <end position="216"/>
    </location>
</feature>
<proteinExistence type="predicted"/>
<comment type="caution">
    <text evidence="3">The sequence shown here is derived from an EMBL/GenBank/DDBJ whole genome shotgun (WGS) entry which is preliminary data.</text>
</comment>
<sequence>MTSYGISGGARVFSAALNDLNDGETGMLKDAIGKPLPSSPAEEGTVKVLSETPTREIATGFDAHHDSMLWSDEPEEHCSCQIQSKASRGSCHFAAKTVAPLMEEPIIKAPMGTRNLSGATIVPSVEGQPQLVNDEPIMLVRHGVPAWFSKEQEHCEKDSEAHVVRKYTVEAQVQPTSHSVLPCEGTESCASRVVRLEQQNERLTKEVEQLRQETNHLRMFAVGVSCLLIGGALVLARLRRS</sequence>
<protein>
    <submittedName>
        <fullName evidence="3">Uncharacterized protein</fullName>
    </submittedName>
</protein>